<feature type="transmembrane region" description="Helical" evidence="1">
    <location>
        <begin position="242"/>
        <end position="264"/>
    </location>
</feature>
<accession>A0A127VAP4</accession>
<feature type="transmembrane region" description="Helical" evidence="1">
    <location>
        <begin position="215"/>
        <end position="236"/>
    </location>
</feature>
<organism evidence="2 3">
    <name type="scientific">Pedobacter cryoconitis</name>
    <dbReference type="NCBI Taxonomy" id="188932"/>
    <lineage>
        <taxon>Bacteria</taxon>
        <taxon>Pseudomonadati</taxon>
        <taxon>Bacteroidota</taxon>
        <taxon>Sphingobacteriia</taxon>
        <taxon>Sphingobacteriales</taxon>
        <taxon>Sphingobacteriaceae</taxon>
        <taxon>Pedobacter</taxon>
    </lineage>
</organism>
<gene>
    <name evidence="2" type="ORF">AY601_1520</name>
</gene>
<evidence type="ECO:0008006" key="4">
    <source>
        <dbReference type="Google" id="ProtNLM"/>
    </source>
</evidence>
<keyword evidence="1" id="KW-0812">Transmembrane</keyword>
<keyword evidence="1" id="KW-0472">Membrane</keyword>
<feature type="transmembrane region" description="Helical" evidence="1">
    <location>
        <begin position="145"/>
        <end position="164"/>
    </location>
</feature>
<dbReference type="KEGG" id="pcm:AY601_1520"/>
<feature type="transmembrane region" description="Helical" evidence="1">
    <location>
        <begin position="68"/>
        <end position="86"/>
    </location>
</feature>
<feature type="transmembrane region" description="Helical" evidence="1">
    <location>
        <begin position="6"/>
        <end position="27"/>
    </location>
</feature>
<keyword evidence="3" id="KW-1185">Reference proteome</keyword>
<keyword evidence="1" id="KW-1133">Transmembrane helix</keyword>
<dbReference type="PATRIC" id="fig|188932.3.peg.1582"/>
<feature type="transmembrane region" description="Helical" evidence="1">
    <location>
        <begin position="121"/>
        <end position="139"/>
    </location>
</feature>
<dbReference type="OrthoDB" id="5422338at2"/>
<protein>
    <recommendedName>
        <fullName evidence="4">HTTM domain-containing protein</fullName>
    </recommendedName>
</protein>
<sequence>MISLIETNQLVLLILSIGLFISTMEYIKKIEIFSSKGLLSWNVMQLRWETKDQHSFFSPLFKLFNEKGLIVIFGLRCLIIFALLFFPLESIYGWILVGLLGGSLLASSMITFYGSDGSDQMNMLIIITLFLCHFPLGTGSRLETIGLWFIALQTCLSYTVAGIAKLASAEWRASTAIKDVFSTKTYGSQWAALLMKKYPGLNVFLCWNVMIMETLFPLCLILPFNYALIFIIWGFLFHLFTAIIMGLNSFFWAFMAAYPALFFVNHQIQSYLY</sequence>
<evidence type="ECO:0000256" key="1">
    <source>
        <dbReference type="SAM" id="Phobius"/>
    </source>
</evidence>
<evidence type="ECO:0000313" key="3">
    <source>
        <dbReference type="Proteomes" id="UP000071561"/>
    </source>
</evidence>
<evidence type="ECO:0000313" key="2">
    <source>
        <dbReference type="EMBL" id="AMP98436.1"/>
    </source>
</evidence>
<dbReference type="AlphaFoldDB" id="A0A127VAP4"/>
<proteinExistence type="predicted"/>
<reference evidence="2 3" key="1">
    <citation type="submission" date="2016-03" db="EMBL/GenBank/DDBJ databases">
        <title>Complete genome sequence of Pedobacter cryoconitis PAMC 27485.</title>
        <authorList>
            <person name="Lee J."/>
            <person name="Kim O.-S."/>
        </authorList>
    </citation>
    <scope>NUCLEOTIDE SEQUENCE [LARGE SCALE GENOMIC DNA]</scope>
    <source>
        <strain evidence="2 3">PAMC 27485</strain>
    </source>
</reference>
<dbReference type="RefSeq" id="WP_068398696.1">
    <property type="nucleotide sequence ID" value="NZ_CP014504.1"/>
</dbReference>
<name>A0A127VAP4_9SPHI</name>
<feature type="transmembrane region" description="Helical" evidence="1">
    <location>
        <begin position="92"/>
        <end position="114"/>
    </location>
</feature>
<dbReference type="Proteomes" id="UP000071561">
    <property type="component" value="Chromosome"/>
</dbReference>
<dbReference type="EMBL" id="CP014504">
    <property type="protein sequence ID" value="AMP98436.1"/>
    <property type="molecule type" value="Genomic_DNA"/>
</dbReference>